<dbReference type="RefSeq" id="WP_198842795.1">
    <property type="nucleotide sequence ID" value="NZ_JAEHFJ010000012.1"/>
</dbReference>
<accession>A0ABS0WW04</accession>
<dbReference type="EMBL" id="JAEHFJ010000012">
    <property type="protein sequence ID" value="MBJ2176174.1"/>
    <property type="molecule type" value="Genomic_DNA"/>
</dbReference>
<comment type="caution">
    <text evidence="1">The sequence shown here is derived from an EMBL/GenBank/DDBJ whole genome shotgun (WGS) entry which is preliminary data.</text>
</comment>
<dbReference type="Proteomes" id="UP000623301">
    <property type="component" value="Unassembled WGS sequence"/>
</dbReference>
<reference evidence="1 2" key="1">
    <citation type="submission" date="2020-12" db="EMBL/GenBank/DDBJ databases">
        <title>Aureibaculum luteum sp. nov. and Aureibaculum flavum sp. nov., novel members of the family Flavobacteriaceae isolated from Antarctic intertidal sediments.</title>
        <authorList>
            <person name="He X."/>
            <person name="Zhang X."/>
        </authorList>
    </citation>
    <scope>NUCLEOTIDE SEQUENCE [LARGE SCALE GENOMIC DNA]</scope>
    <source>
        <strain evidence="1 2">A20</strain>
    </source>
</reference>
<dbReference type="InterPro" id="IPR008969">
    <property type="entry name" value="CarboxyPept-like_regulatory"/>
</dbReference>
<gene>
    <name evidence="1" type="ORF">JBL43_18125</name>
</gene>
<keyword evidence="2" id="KW-1185">Reference proteome</keyword>
<evidence type="ECO:0000313" key="1">
    <source>
        <dbReference type="EMBL" id="MBJ2176174.1"/>
    </source>
</evidence>
<dbReference type="SUPFAM" id="SSF56935">
    <property type="entry name" value="Porins"/>
    <property type="match status" value="1"/>
</dbReference>
<sequence length="892" mass="101824">MYLKISIQKAFIFIFILSFSDFFGQTINGLVTDTLRKPLPYTNIIAKPLSDNIEMVFAITDEKGRYKLVLQAKENYKVTVSYLGFQQVSFEVKLTENIIKNIPLKPSTNKLDEVIIIQEVPVRVKEDTITYNTDAFTTGTERKLKQVLKKLPGVEVDRNGGVTVMGKKVNKLLVDNKPFFGGGTKLGVENIPADAVDGVEVIDNYTEVIMLKGLSDSDQMAMNIKLKKDKKRFTFGDIETGAGTDKHYLVHPNIFYYSPKTNVNFIGDINDIGVKSFTIKDYLEFEGGIGKMLSDPSSYFQLSNNAFSGFLGNQDFKSGINKFGAVNISQEINNNWDVSGYSIYSNTQNETQVETENRYLSQNEETLESKIVNGSTDNSFFLGKLSLDYAPGDNDDVSYSGFFKSSNNSDFDGISSISPTITTNLNSTTEDNTITVKQNAEWHKKLSRKHTTSLTVNYQYDKSNPNTNWLTNQPILQGLIPLQNDNEYNINQIKSLKLHNLNVLFKHYWVLNRSNHIYTTLGNNTLDEKYITDEYQVLTNGSINNFNTADFGNDLNYRINDFYLAMQHKFKVGIVEVKYGASAHNYNWKANQATQTHKNKWVVLPDFLTNVEINSSEKLRFNYNLKSRFSDAPKFANKFQLLGYNAVTRGNEQLENEIYHSARLLYTKFSMYRGIAMSGSASYNKKVKSIRSQVQLQGIDRFSMPFLTDNPETRWMFRGNIRKTFGKIITKVNGNLTLSDYFQEVNGTLSKNKSNSTGFGLELATNFKEWPNIEVGFKKNYSNFSSENLSSKFTNENPYINFEYDFLNGFILMADYSSNTYRDNNNQKNNYEIANASLFYQKEDSAWGFKVSGTNILGANFKNENSFSEYIISDQRTYILPRIWMFSITYKL</sequence>
<dbReference type="Gene3D" id="2.60.40.1120">
    <property type="entry name" value="Carboxypeptidase-like, regulatory domain"/>
    <property type="match status" value="1"/>
</dbReference>
<name>A0ABS0WW04_9FLAO</name>
<dbReference type="SUPFAM" id="SSF49464">
    <property type="entry name" value="Carboxypeptidase regulatory domain-like"/>
    <property type="match status" value="1"/>
</dbReference>
<proteinExistence type="predicted"/>
<dbReference type="Pfam" id="PF13715">
    <property type="entry name" value="CarbopepD_reg_2"/>
    <property type="match status" value="1"/>
</dbReference>
<protein>
    <submittedName>
        <fullName evidence="1">Carboxypeptidase-like regulatory domain-containing protein</fullName>
    </submittedName>
</protein>
<organism evidence="1 2">
    <name type="scientific">Aureibaculum flavum</name>
    <dbReference type="NCBI Taxonomy" id="2795986"/>
    <lineage>
        <taxon>Bacteria</taxon>
        <taxon>Pseudomonadati</taxon>
        <taxon>Bacteroidota</taxon>
        <taxon>Flavobacteriia</taxon>
        <taxon>Flavobacteriales</taxon>
        <taxon>Flavobacteriaceae</taxon>
        <taxon>Aureibaculum</taxon>
    </lineage>
</organism>
<evidence type="ECO:0000313" key="2">
    <source>
        <dbReference type="Proteomes" id="UP000623301"/>
    </source>
</evidence>